<accession>A0A2T0AJY6</accession>
<keyword evidence="2" id="KW-1185">Reference proteome</keyword>
<proteinExistence type="predicted"/>
<reference evidence="1 2" key="1">
    <citation type="submission" date="2018-03" db="EMBL/GenBank/DDBJ databases">
        <title>Genome sequence of Moorella humiferrea DSM 23265.</title>
        <authorList>
            <person name="Poehlein A."/>
            <person name="Daniel R."/>
        </authorList>
    </citation>
    <scope>NUCLEOTIDE SEQUENCE [LARGE SCALE GENOMIC DNA]</scope>
    <source>
        <strain evidence="1 2">DSM 23265</strain>
    </source>
</reference>
<organism evidence="1 2">
    <name type="scientific">Neomoorella humiferrea</name>
    <dbReference type="NCBI Taxonomy" id="676965"/>
    <lineage>
        <taxon>Bacteria</taxon>
        <taxon>Bacillati</taxon>
        <taxon>Bacillota</taxon>
        <taxon>Clostridia</taxon>
        <taxon>Neomoorellales</taxon>
        <taxon>Neomoorellaceae</taxon>
        <taxon>Neomoorella</taxon>
    </lineage>
</organism>
<protein>
    <submittedName>
        <fullName evidence="1">Uncharacterized protein</fullName>
    </submittedName>
</protein>
<dbReference type="Proteomes" id="UP000238415">
    <property type="component" value="Unassembled WGS sequence"/>
</dbReference>
<dbReference type="EMBL" id="PVXM01000061">
    <property type="protein sequence ID" value="PRR68718.1"/>
    <property type="molecule type" value="Genomic_DNA"/>
</dbReference>
<sequence>MAEAMSYIKLAEAVSQAVVGPAFPFYGYPTTR</sequence>
<evidence type="ECO:0000313" key="1">
    <source>
        <dbReference type="EMBL" id="PRR68718.1"/>
    </source>
</evidence>
<evidence type="ECO:0000313" key="2">
    <source>
        <dbReference type="Proteomes" id="UP000238415"/>
    </source>
</evidence>
<comment type="caution">
    <text evidence="1">The sequence shown here is derived from an EMBL/GenBank/DDBJ whole genome shotgun (WGS) entry which is preliminary data.</text>
</comment>
<name>A0A2T0AJY6_9FIRM</name>
<dbReference type="AlphaFoldDB" id="A0A2T0AJY6"/>
<gene>
    <name evidence="1" type="ORF">MOHU_26500</name>
</gene>